<protein>
    <recommendedName>
        <fullName evidence="3">Prokaryotic-type class I peptide chain release factors domain-containing protein</fullName>
    </recommendedName>
</protein>
<dbReference type="PANTHER" id="PTHR11075">
    <property type="entry name" value="PEPTIDE CHAIN RELEASE FACTOR"/>
    <property type="match status" value="1"/>
</dbReference>
<proteinExistence type="inferred from homology"/>
<feature type="region of interest" description="Disordered" evidence="2">
    <location>
        <begin position="28"/>
        <end position="58"/>
    </location>
</feature>
<dbReference type="AlphaFoldDB" id="A0AAN9YS50"/>
<evidence type="ECO:0000256" key="2">
    <source>
        <dbReference type="SAM" id="MobiDB-lite"/>
    </source>
</evidence>
<sequence length="144" mass="16370">MWIRARPFQNKAYERDFDPNELAEARKWRDSFDESSLPKGQTSYSRSSGPGGQHVNKTESKATTFWTVGELSSGLPSLVRSALRSSKYYTRGSDSITIQAQTQRSRTGNTDDNRQKLVEEILAIYKERVPGVTSNEKIRKHEAL</sequence>
<dbReference type="GO" id="GO:0016150">
    <property type="term" value="F:translation release factor activity, codon nonspecific"/>
    <property type="evidence" value="ECO:0007669"/>
    <property type="project" value="TreeGrafter"/>
</dbReference>
<organism evidence="4 5">
    <name type="scientific">Diatrype stigma</name>
    <dbReference type="NCBI Taxonomy" id="117547"/>
    <lineage>
        <taxon>Eukaryota</taxon>
        <taxon>Fungi</taxon>
        <taxon>Dikarya</taxon>
        <taxon>Ascomycota</taxon>
        <taxon>Pezizomycotina</taxon>
        <taxon>Sordariomycetes</taxon>
        <taxon>Xylariomycetidae</taxon>
        <taxon>Xylariales</taxon>
        <taxon>Diatrypaceae</taxon>
        <taxon>Diatrype</taxon>
    </lineage>
</organism>
<evidence type="ECO:0000313" key="5">
    <source>
        <dbReference type="Proteomes" id="UP001320420"/>
    </source>
</evidence>
<comment type="similarity">
    <text evidence="1">Belongs to the prokaryotic/mitochondrial release factor family.</text>
</comment>
<accession>A0AAN9YS50</accession>
<reference evidence="4 5" key="1">
    <citation type="submission" date="2024-02" db="EMBL/GenBank/DDBJ databases">
        <title>De novo assembly and annotation of 12 fungi associated with fruit tree decline syndrome in Ontario, Canada.</title>
        <authorList>
            <person name="Sulman M."/>
            <person name="Ellouze W."/>
            <person name="Ilyukhin E."/>
        </authorList>
    </citation>
    <scope>NUCLEOTIDE SEQUENCE [LARGE SCALE GENOMIC DNA]</scope>
    <source>
        <strain evidence="4 5">M11/M66-122</strain>
    </source>
</reference>
<gene>
    <name evidence="4" type="ORF">SLS62_002664</name>
</gene>
<dbReference type="EMBL" id="JAKJXP020000013">
    <property type="protein sequence ID" value="KAK7755436.1"/>
    <property type="molecule type" value="Genomic_DNA"/>
</dbReference>
<dbReference type="GO" id="GO:0005762">
    <property type="term" value="C:mitochondrial large ribosomal subunit"/>
    <property type="evidence" value="ECO:0007669"/>
    <property type="project" value="TreeGrafter"/>
</dbReference>
<feature type="domain" description="Prokaryotic-type class I peptide chain release factors" evidence="3">
    <location>
        <begin position="42"/>
        <end position="138"/>
    </location>
</feature>
<dbReference type="PANTHER" id="PTHR11075:SF54">
    <property type="entry name" value="LARGE RIBOSOMAL SUBUNIT PROTEIN ML62"/>
    <property type="match status" value="1"/>
</dbReference>
<keyword evidence="5" id="KW-1185">Reference proteome</keyword>
<evidence type="ECO:0000313" key="4">
    <source>
        <dbReference type="EMBL" id="KAK7755436.1"/>
    </source>
</evidence>
<dbReference type="InterPro" id="IPR000352">
    <property type="entry name" value="Pep_chain_release_fac_I"/>
</dbReference>
<dbReference type="GO" id="GO:0070126">
    <property type="term" value="P:mitochondrial translational termination"/>
    <property type="evidence" value="ECO:0007669"/>
    <property type="project" value="TreeGrafter"/>
</dbReference>
<dbReference type="GO" id="GO:0004045">
    <property type="term" value="F:peptidyl-tRNA hydrolase activity"/>
    <property type="evidence" value="ECO:0007669"/>
    <property type="project" value="TreeGrafter"/>
</dbReference>
<dbReference type="Pfam" id="PF00472">
    <property type="entry name" value="RF-1"/>
    <property type="match status" value="1"/>
</dbReference>
<dbReference type="Gene3D" id="3.30.160.20">
    <property type="match status" value="1"/>
</dbReference>
<evidence type="ECO:0000256" key="1">
    <source>
        <dbReference type="ARBA" id="ARBA00010835"/>
    </source>
</evidence>
<name>A0AAN9YS50_9PEZI</name>
<dbReference type="InterPro" id="IPR045853">
    <property type="entry name" value="Pep_chain_release_fac_I_sf"/>
</dbReference>
<dbReference type="InterPro" id="IPR052104">
    <property type="entry name" value="Mito_Release_Factor_mL62"/>
</dbReference>
<evidence type="ECO:0000259" key="3">
    <source>
        <dbReference type="Pfam" id="PF00472"/>
    </source>
</evidence>
<feature type="compositionally biased region" description="Polar residues" evidence="2">
    <location>
        <begin position="38"/>
        <end position="48"/>
    </location>
</feature>
<dbReference type="Proteomes" id="UP001320420">
    <property type="component" value="Unassembled WGS sequence"/>
</dbReference>
<dbReference type="SUPFAM" id="SSF75620">
    <property type="entry name" value="Release factor"/>
    <property type="match status" value="1"/>
</dbReference>
<comment type="caution">
    <text evidence="4">The sequence shown here is derived from an EMBL/GenBank/DDBJ whole genome shotgun (WGS) entry which is preliminary data.</text>
</comment>